<accession>A0AA38S990</accession>
<reference evidence="4" key="1">
    <citation type="submission" date="2022-07" db="EMBL/GenBank/DDBJ databases">
        <title>Fungi with potential for degradation of polypropylene.</title>
        <authorList>
            <person name="Gostincar C."/>
        </authorList>
    </citation>
    <scope>NUCLEOTIDE SEQUENCE</scope>
    <source>
        <strain evidence="4">EXF-13287</strain>
    </source>
</reference>
<proteinExistence type="predicted"/>
<dbReference type="Gene3D" id="2.60.40.1210">
    <property type="entry name" value="Cellobiose dehydrogenase, cytochrome domain"/>
    <property type="match status" value="1"/>
</dbReference>
<dbReference type="EMBL" id="JANBVN010000034">
    <property type="protein sequence ID" value="KAJ9160540.1"/>
    <property type="molecule type" value="Genomic_DNA"/>
</dbReference>
<evidence type="ECO:0000256" key="2">
    <source>
        <dbReference type="SAM" id="SignalP"/>
    </source>
</evidence>
<feature type="signal peptide" evidence="2">
    <location>
        <begin position="1"/>
        <end position="20"/>
    </location>
</feature>
<evidence type="ECO:0000313" key="5">
    <source>
        <dbReference type="Proteomes" id="UP001174691"/>
    </source>
</evidence>
<dbReference type="CDD" id="cd09630">
    <property type="entry name" value="CDH_like_cytochrome"/>
    <property type="match status" value="1"/>
</dbReference>
<gene>
    <name evidence="4" type="ORF">NKR19_g3152</name>
</gene>
<feature type="chain" id="PRO_5041453477" evidence="2">
    <location>
        <begin position="21"/>
        <end position="315"/>
    </location>
</feature>
<keyword evidence="5" id="KW-1185">Reference proteome</keyword>
<feature type="region of interest" description="Disordered" evidence="1">
    <location>
        <begin position="273"/>
        <end position="296"/>
    </location>
</feature>
<dbReference type="InterPro" id="IPR015920">
    <property type="entry name" value="Cellobiose_DH-like_cyt"/>
</dbReference>
<sequence length="315" mass="32592">MGLLHTAVLVLGACETLVAAAVVEKRQAATTKYCPGSTSVCFSEFQTPTSNIVYRIAIPDVSSAPFDILLQVVAPVPTTGWAGLAWGGSMTKNPLTVGWASGSSGVISSRWATGHTLPQPYTGATYTVLPTSTTNATHWQLDVLCSGCSQWGSVSLNPNGPNTFAWAKGSRAVTTPSSNASTFAYHDDKGVFSHDLSLGKIPKGVFDAIAYDAGNTKPSSSSTAAASGPTIISPTSTVSPSLPTVITSATTLPTVTINIIHNYDHSTNNIPHLDSGPAPDHAAAAARHHQDDGGGAAEAEYDYHCRAAVGDPAVW</sequence>
<dbReference type="SMART" id="SM00664">
    <property type="entry name" value="DoH"/>
    <property type="match status" value="1"/>
</dbReference>
<dbReference type="Pfam" id="PF16010">
    <property type="entry name" value="CDH-cyt"/>
    <property type="match status" value="1"/>
</dbReference>
<dbReference type="PANTHER" id="PTHR47797">
    <property type="entry name" value="DEHYDROGENASE, PUTATIVE (AFU_ORTHOLOGUE AFUA_8G05805)-RELATED"/>
    <property type="match status" value="1"/>
</dbReference>
<evidence type="ECO:0000256" key="1">
    <source>
        <dbReference type="SAM" id="MobiDB-lite"/>
    </source>
</evidence>
<dbReference type="PANTHER" id="PTHR47797:SF5">
    <property type="entry name" value="CELLOBIOSE DEHYDROGENASE CYTOCHROME DOMAIN-CONTAINING PROTEIN"/>
    <property type="match status" value="1"/>
</dbReference>
<keyword evidence="2" id="KW-0732">Signal</keyword>
<evidence type="ECO:0000313" key="4">
    <source>
        <dbReference type="EMBL" id="KAJ9160540.1"/>
    </source>
</evidence>
<name>A0AA38S990_9PEZI</name>
<comment type="caution">
    <text evidence="4">The sequence shown here is derived from an EMBL/GenBank/DDBJ whole genome shotgun (WGS) entry which is preliminary data.</text>
</comment>
<organism evidence="4 5">
    <name type="scientific">Coniochaeta hoffmannii</name>
    <dbReference type="NCBI Taxonomy" id="91930"/>
    <lineage>
        <taxon>Eukaryota</taxon>
        <taxon>Fungi</taxon>
        <taxon>Dikarya</taxon>
        <taxon>Ascomycota</taxon>
        <taxon>Pezizomycotina</taxon>
        <taxon>Sordariomycetes</taxon>
        <taxon>Sordariomycetidae</taxon>
        <taxon>Coniochaetales</taxon>
        <taxon>Coniochaetaceae</taxon>
        <taxon>Coniochaeta</taxon>
    </lineage>
</organism>
<dbReference type="InterPro" id="IPR005018">
    <property type="entry name" value="DOMON_domain"/>
</dbReference>
<feature type="domain" description="DOMON" evidence="3">
    <location>
        <begin position="81"/>
        <end position="169"/>
    </location>
</feature>
<dbReference type="SUPFAM" id="SSF49344">
    <property type="entry name" value="CBD9-like"/>
    <property type="match status" value="1"/>
</dbReference>
<protein>
    <submittedName>
        <fullName evidence="4">CBD9-like protein</fullName>
    </submittedName>
</protein>
<dbReference type="Proteomes" id="UP001174691">
    <property type="component" value="Unassembled WGS sequence"/>
</dbReference>
<dbReference type="AlphaFoldDB" id="A0AA38S990"/>
<evidence type="ECO:0000259" key="3">
    <source>
        <dbReference type="SMART" id="SM00664"/>
    </source>
</evidence>